<dbReference type="EMBL" id="AAYH02000048">
    <property type="protein sequence ID" value="EDO52372.1"/>
    <property type="molecule type" value="Genomic_DNA"/>
</dbReference>
<proteinExistence type="predicted"/>
<evidence type="ECO:0000313" key="2">
    <source>
        <dbReference type="Proteomes" id="UP000004110"/>
    </source>
</evidence>
<sequence>MFRYKSRVAAWKVFYGDVMELPSRSKINILSLFGTATFYSQLCSFKSLFKNQLNKSFYYANEPIIRAIFPLF</sequence>
<gene>
    <name evidence="1" type="ORF">BACUNI_03986</name>
</gene>
<name>A0ABC9N6P1_BACUC</name>
<accession>A0ABC9N6P1</accession>
<dbReference type="Proteomes" id="UP000004110">
    <property type="component" value="Unassembled WGS sequence"/>
</dbReference>
<keyword evidence="2" id="KW-1185">Reference proteome</keyword>
<organism evidence="1 2">
    <name type="scientific">Bacteroides uniformis (strain ATCC 8492 / DSM 6597 / CCUG 4942 / CIP 103695 / JCM 5828 / KCTC 5204 / NCTC 13054 / VPI 0061)</name>
    <dbReference type="NCBI Taxonomy" id="411479"/>
    <lineage>
        <taxon>Bacteria</taxon>
        <taxon>Pseudomonadati</taxon>
        <taxon>Bacteroidota</taxon>
        <taxon>Bacteroidia</taxon>
        <taxon>Bacteroidales</taxon>
        <taxon>Bacteroidaceae</taxon>
        <taxon>Bacteroides</taxon>
    </lineage>
</organism>
<evidence type="ECO:0000313" key="1">
    <source>
        <dbReference type="EMBL" id="EDO52372.1"/>
    </source>
</evidence>
<protein>
    <submittedName>
        <fullName evidence="1">Uncharacterized protein</fullName>
    </submittedName>
</protein>
<comment type="caution">
    <text evidence="1">The sequence shown here is derived from an EMBL/GenBank/DDBJ whole genome shotgun (WGS) entry which is preliminary data.</text>
</comment>
<reference evidence="1" key="1">
    <citation type="submission" date="2007-06" db="EMBL/GenBank/DDBJ databases">
        <authorList>
            <person name="Fulton L."/>
            <person name="Clifton S."/>
            <person name="Fulton B."/>
            <person name="Xu J."/>
            <person name="Minx P."/>
            <person name="Pepin K.H."/>
            <person name="Johnson M."/>
            <person name="Thiruvilangam P."/>
            <person name="Bhonagiri V."/>
            <person name="Nash W.E."/>
            <person name="Mardis E.R."/>
            <person name="Wilson R.K."/>
        </authorList>
    </citation>
    <scope>NUCLEOTIDE SEQUENCE [LARGE SCALE GENOMIC DNA]</scope>
    <source>
        <strain evidence="1">ATCC 8492</strain>
    </source>
</reference>
<reference evidence="1" key="2">
    <citation type="submission" date="2013-11" db="EMBL/GenBank/DDBJ databases">
        <title>Draft genome sequence of Bacteroides uniformis (ATCC 8492).</title>
        <authorList>
            <person name="Sudarsanam P."/>
            <person name="Ley R."/>
            <person name="Guruge J."/>
            <person name="Turnbaugh P.J."/>
            <person name="Mahowald M."/>
            <person name="Liep D."/>
            <person name="Gordon J."/>
        </authorList>
    </citation>
    <scope>NUCLEOTIDE SEQUENCE</scope>
    <source>
        <strain evidence="1">ATCC 8492</strain>
    </source>
</reference>
<dbReference type="AlphaFoldDB" id="A0ABC9N6P1"/>